<dbReference type="PANTHER" id="PTHR30474:SF1">
    <property type="entry name" value="PEPTIDOGLYCAN GLYCOSYLTRANSFERASE MRDB"/>
    <property type="match status" value="1"/>
</dbReference>
<keyword evidence="3" id="KW-0133">Cell shape</keyword>
<dbReference type="Proteomes" id="UP000002382">
    <property type="component" value="Chromosome"/>
</dbReference>
<reference evidence="7 8" key="1">
    <citation type="submission" date="2009-06" db="EMBL/GenBank/DDBJ databases">
        <title>Complete sequence of Thermotogales bacterium TBF 19.5.1.</title>
        <authorList>
            <consortium name="US DOE Joint Genome Institute"/>
            <person name="Lucas S."/>
            <person name="Copeland A."/>
            <person name="Lapidus A."/>
            <person name="Glavina del Rio T."/>
            <person name="Tice H."/>
            <person name="Bruce D."/>
            <person name="Goodwin L."/>
            <person name="Pitluck S."/>
            <person name="Chertkov O."/>
            <person name="Brettin T."/>
            <person name="Detter J.C."/>
            <person name="Han C."/>
            <person name="Schmutz J."/>
            <person name="Larimer F."/>
            <person name="Land M."/>
            <person name="Hauser L."/>
            <person name="Kyrpides N."/>
            <person name="Ovchinnikova G."/>
            <person name="Noll K."/>
        </authorList>
    </citation>
    <scope>NUCLEOTIDE SEQUENCE [LARGE SCALE GENOMIC DNA]</scope>
    <source>
        <strain evidence="8">ATCC BAA-1733 / DSM 21960 / TBF 19.5.1</strain>
    </source>
</reference>
<keyword evidence="2 6" id="KW-0812">Transmembrane</keyword>
<name>C5CFQ9_KOSOT</name>
<dbReference type="GO" id="GO:0051301">
    <property type="term" value="P:cell division"/>
    <property type="evidence" value="ECO:0007669"/>
    <property type="project" value="InterPro"/>
</dbReference>
<dbReference type="KEGG" id="kol:Kole_1721"/>
<dbReference type="PANTHER" id="PTHR30474">
    <property type="entry name" value="CELL CYCLE PROTEIN"/>
    <property type="match status" value="1"/>
</dbReference>
<dbReference type="HOGENOM" id="CLU_029243_2_1_0"/>
<feature type="transmembrane region" description="Helical" evidence="6">
    <location>
        <begin position="35"/>
        <end position="54"/>
    </location>
</feature>
<dbReference type="GO" id="GO:0015648">
    <property type="term" value="F:lipid-linked peptidoglycan transporter activity"/>
    <property type="evidence" value="ECO:0007669"/>
    <property type="project" value="TreeGrafter"/>
</dbReference>
<evidence type="ECO:0000313" key="8">
    <source>
        <dbReference type="Proteomes" id="UP000002382"/>
    </source>
</evidence>
<feature type="transmembrane region" description="Helical" evidence="6">
    <location>
        <begin position="326"/>
        <end position="346"/>
    </location>
</feature>
<dbReference type="STRING" id="521045.Kole_1721"/>
<feature type="transmembrane region" description="Helical" evidence="6">
    <location>
        <begin position="99"/>
        <end position="119"/>
    </location>
</feature>
<keyword evidence="4 6" id="KW-1133">Transmembrane helix</keyword>
<dbReference type="InterPro" id="IPR018365">
    <property type="entry name" value="Cell_cycle_FtsW-rel_CS"/>
</dbReference>
<dbReference type="EMBL" id="CP001634">
    <property type="protein sequence ID" value="ACR80407.1"/>
    <property type="molecule type" value="Genomic_DNA"/>
</dbReference>
<dbReference type="PROSITE" id="PS00428">
    <property type="entry name" value="FTSW_RODA_SPOVE"/>
    <property type="match status" value="1"/>
</dbReference>
<evidence type="ECO:0000256" key="5">
    <source>
        <dbReference type="ARBA" id="ARBA00023136"/>
    </source>
</evidence>
<feature type="transmembrane region" description="Helical" evidence="6">
    <location>
        <begin position="259"/>
        <end position="277"/>
    </location>
</feature>
<feature type="transmembrane region" description="Helical" evidence="6">
    <location>
        <begin position="126"/>
        <end position="143"/>
    </location>
</feature>
<protein>
    <submittedName>
        <fullName evidence="7">Cell cycle protein</fullName>
    </submittedName>
</protein>
<dbReference type="GO" id="GO:0005886">
    <property type="term" value="C:plasma membrane"/>
    <property type="evidence" value="ECO:0007669"/>
    <property type="project" value="TreeGrafter"/>
</dbReference>
<proteinExistence type="predicted"/>
<keyword evidence="5 6" id="KW-0472">Membrane</keyword>
<dbReference type="GO" id="GO:0008360">
    <property type="term" value="P:regulation of cell shape"/>
    <property type="evidence" value="ECO:0007669"/>
    <property type="project" value="UniProtKB-KW"/>
</dbReference>
<feature type="transmembrane region" description="Helical" evidence="6">
    <location>
        <begin position="170"/>
        <end position="190"/>
    </location>
</feature>
<comment type="subcellular location">
    <subcellularLocation>
        <location evidence="1">Membrane</location>
        <topology evidence="1">Multi-pass membrane protein</topology>
    </subcellularLocation>
</comment>
<dbReference type="eggNOG" id="COG0772">
    <property type="taxonomic scope" value="Bacteria"/>
</dbReference>
<evidence type="ECO:0000256" key="6">
    <source>
        <dbReference type="SAM" id="Phobius"/>
    </source>
</evidence>
<organism evidence="7 8">
    <name type="scientific">Kosmotoga olearia (strain ATCC BAA-1733 / DSM 21960 / TBF 19.5.1)</name>
    <dbReference type="NCBI Taxonomy" id="521045"/>
    <lineage>
        <taxon>Bacteria</taxon>
        <taxon>Thermotogati</taxon>
        <taxon>Thermotogota</taxon>
        <taxon>Thermotogae</taxon>
        <taxon>Kosmotogales</taxon>
        <taxon>Kosmotogaceae</taxon>
        <taxon>Kosmotoga</taxon>
    </lineage>
</organism>
<reference evidence="7 8" key="2">
    <citation type="journal article" date="2011" name="J. Bacteriol.">
        <title>Genome Sequence of Kosmotoga olearia Strain TBF 19.5.1, a Thermophilic Bacterium with a Wide Growth Temperature Range, Isolated from the Troll B Oil Platform in the North Sea.</title>
        <authorList>
            <person name="Swithers K.S."/>
            <person name="Dipippo J.L."/>
            <person name="Bruce D.C."/>
            <person name="Detter C."/>
            <person name="Tapia R."/>
            <person name="Han S."/>
            <person name="Goodwin L.A."/>
            <person name="Han J."/>
            <person name="Woyke T."/>
            <person name="Pitluck S."/>
            <person name="Pennacchio L."/>
            <person name="Nolan M."/>
            <person name="Mikhailova N."/>
            <person name="Land M.L."/>
            <person name="Nesbo C.L."/>
            <person name="Gogarten J.P."/>
            <person name="Noll K.M."/>
        </authorList>
    </citation>
    <scope>NUCLEOTIDE SEQUENCE [LARGE SCALE GENOMIC DNA]</scope>
    <source>
        <strain evidence="8">ATCC BAA-1733 / DSM 21960 / TBF 19.5.1</strain>
    </source>
</reference>
<dbReference type="GO" id="GO:0032153">
    <property type="term" value="C:cell division site"/>
    <property type="evidence" value="ECO:0007669"/>
    <property type="project" value="TreeGrafter"/>
</dbReference>
<evidence type="ECO:0000256" key="1">
    <source>
        <dbReference type="ARBA" id="ARBA00004141"/>
    </source>
</evidence>
<keyword evidence="8" id="KW-1185">Reference proteome</keyword>
<feature type="transmembrane region" description="Helical" evidence="6">
    <location>
        <begin position="7"/>
        <end position="29"/>
    </location>
</feature>
<feature type="transmembrane region" description="Helical" evidence="6">
    <location>
        <begin position="66"/>
        <end position="87"/>
    </location>
</feature>
<gene>
    <name evidence="7" type="ordered locus">Kole_1721</name>
</gene>
<feature type="transmembrane region" description="Helical" evidence="6">
    <location>
        <begin position="289"/>
        <end position="306"/>
    </location>
</feature>
<dbReference type="AlphaFoldDB" id="C5CFQ9"/>
<dbReference type="OrthoDB" id="9812661at2"/>
<dbReference type="InterPro" id="IPR001182">
    <property type="entry name" value="FtsW/RodA"/>
</dbReference>
<dbReference type="RefSeq" id="WP_015869051.1">
    <property type="nucleotide sequence ID" value="NC_012785.1"/>
</dbReference>
<sequence length="353" mass="39691">MKKEHDVILFLSYIIILVFGLTILYSVTWGRRFSYLFYRQLSWDILSVGVFFLFSRIKRKFWEDNAVYLLLLSFGLLVVVLLTPPVAGANRWLDLGIASFQPSELAKLSIVMFLAWLYTKDQTLKIGIIGFFTTIAASFLVFIEPDFGTALMLFALWFVITFVSAKFDRLLIASFIIIIAVSPFVLFFGLKEYQLKRILSFLNPAAYSREAAYNTIQAMRAIGSGGFSGKGFLQGDMSRYGFVPENHTDFIFSAVGEQFGFLGSVLLIALYTVLIWRIWKTAKNTHSEFMALVSTGFLTIILFHIIENIGMNLGLFPVTGIPLPFISYGGSSALFFSAQLGMIYGASEKTAKT</sequence>
<evidence type="ECO:0000256" key="3">
    <source>
        <dbReference type="ARBA" id="ARBA00022960"/>
    </source>
</evidence>
<evidence type="ECO:0000256" key="4">
    <source>
        <dbReference type="ARBA" id="ARBA00022989"/>
    </source>
</evidence>
<evidence type="ECO:0000313" key="7">
    <source>
        <dbReference type="EMBL" id="ACR80407.1"/>
    </source>
</evidence>
<evidence type="ECO:0000256" key="2">
    <source>
        <dbReference type="ARBA" id="ARBA00022692"/>
    </source>
</evidence>
<dbReference type="Pfam" id="PF01098">
    <property type="entry name" value="FTSW_RODA_SPOVE"/>
    <property type="match status" value="1"/>
</dbReference>
<feature type="transmembrane region" description="Helical" evidence="6">
    <location>
        <begin position="149"/>
        <end position="165"/>
    </location>
</feature>
<accession>C5CFQ9</accession>